<dbReference type="PANTHER" id="PTHR18947">
    <property type="entry name" value="HOOK PROTEINS"/>
    <property type="match status" value="1"/>
</dbReference>
<evidence type="ECO:0000313" key="3">
    <source>
        <dbReference type="EMBL" id="KAK7889543.1"/>
    </source>
</evidence>
<feature type="region of interest" description="Disordered" evidence="1">
    <location>
        <begin position="169"/>
        <end position="194"/>
    </location>
</feature>
<dbReference type="GO" id="GO:0031122">
    <property type="term" value="P:cytoplasmic microtubule organization"/>
    <property type="evidence" value="ECO:0007669"/>
    <property type="project" value="InterPro"/>
</dbReference>
<dbReference type="InterPro" id="IPR008636">
    <property type="entry name" value="Hook_C"/>
</dbReference>
<gene>
    <name evidence="3" type="ORF">WMY93_025103</name>
</gene>
<reference evidence="4" key="1">
    <citation type="submission" date="2024-04" db="EMBL/GenBank/DDBJ databases">
        <title>Salinicola lusitanus LLJ914,a marine bacterium isolated from the Okinawa Trough.</title>
        <authorList>
            <person name="Li J."/>
        </authorList>
    </citation>
    <scope>NUCLEOTIDE SEQUENCE [LARGE SCALE GENOMIC DNA]</scope>
</reference>
<evidence type="ECO:0000313" key="4">
    <source>
        <dbReference type="Proteomes" id="UP001460270"/>
    </source>
</evidence>
<proteinExistence type="predicted"/>
<sequence>MRGSHQVCIQSWAVMVQILWRAEITTPEMREHLIRLQHENKMLKLAQEGSDNEKIALLQSLLEDANRRKNELETENRLINQRLMEESSQVEELQKSLQEQGSKADDSSILKKKNEEHMEKLRELNNDLLKKNAAIDEMEPKYNASCQRVEELEDALKKKDDDMKQMEERYKNISKKPRVTLDPKQNQGSGPEVQALKNQLQEKERMLHSLEKEMDKTKTQRDYEEKLIVSAWYNMGMSMQKKAAEDRLANTGSGQSFLARQRQATSSRRSYPGHVQPATAR</sequence>
<feature type="region of interest" description="Disordered" evidence="1">
    <location>
        <begin position="241"/>
        <end position="281"/>
    </location>
</feature>
<dbReference type="AlphaFoldDB" id="A0AAW0N4R1"/>
<evidence type="ECO:0000256" key="1">
    <source>
        <dbReference type="SAM" id="MobiDB-lite"/>
    </source>
</evidence>
<evidence type="ECO:0000259" key="2">
    <source>
        <dbReference type="Pfam" id="PF05622"/>
    </source>
</evidence>
<organism evidence="3 4">
    <name type="scientific">Mugilogobius chulae</name>
    <name type="common">yellowstripe goby</name>
    <dbReference type="NCBI Taxonomy" id="88201"/>
    <lineage>
        <taxon>Eukaryota</taxon>
        <taxon>Metazoa</taxon>
        <taxon>Chordata</taxon>
        <taxon>Craniata</taxon>
        <taxon>Vertebrata</taxon>
        <taxon>Euteleostomi</taxon>
        <taxon>Actinopterygii</taxon>
        <taxon>Neopterygii</taxon>
        <taxon>Teleostei</taxon>
        <taxon>Neoteleostei</taxon>
        <taxon>Acanthomorphata</taxon>
        <taxon>Gobiaria</taxon>
        <taxon>Gobiiformes</taxon>
        <taxon>Gobioidei</taxon>
        <taxon>Gobiidae</taxon>
        <taxon>Gobionellinae</taxon>
        <taxon>Mugilogobius</taxon>
    </lineage>
</organism>
<name>A0AAW0N4R1_9GOBI</name>
<dbReference type="Pfam" id="PF05622">
    <property type="entry name" value="HOOK"/>
    <property type="match status" value="1"/>
</dbReference>
<dbReference type="PANTHER" id="PTHR18947:SF38">
    <property type="entry name" value="PROTEIN HOOK HOMOLOG 3"/>
    <property type="match status" value="1"/>
</dbReference>
<dbReference type="GO" id="GO:0005737">
    <property type="term" value="C:cytoplasm"/>
    <property type="evidence" value="ECO:0007669"/>
    <property type="project" value="TreeGrafter"/>
</dbReference>
<keyword evidence="4" id="KW-1185">Reference proteome</keyword>
<feature type="domain" description="Hook C-terminal" evidence="2">
    <location>
        <begin position="21"/>
        <end position="271"/>
    </location>
</feature>
<dbReference type="Proteomes" id="UP001460270">
    <property type="component" value="Unassembled WGS sequence"/>
</dbReference>
<dbReference type="EMBL" id="JBBPFD010000018">
    <property type="protein sequence ID" value="KAK7889543.1"/>
    <property type="molecule type" value="Genomic_DNA"/>
</dbReference>
<feature type="compositionally biased region" description="Low complexity" evidence="1">
    <location>
        <begin position="259"/>
        <end position="270"/>
    </location>
</feature>
<accession>A0AAW0N4R1</accession>
<protein>
    <recommendedName>
        <fullName evidence="2">Hook C-terminal domain-containing protein</fullName>
    </recommendedName>
</protein>
<dbReference type="GO" id="GO:0005813">
    <property type="term" value="C:centrosome"/>
    <property type="evidence" value="ECO:0007669"/>
    <property type="project" value="TreeGrafter"/>
</dbReference>
<comment type="caution">
    <text evidence="3">The sequence shown here is derived from an EMBL/GenBank/DDBJ whole genome shotgun (WGS) entry which is preliminary data.</text>
</comment>
<dbReference type="GO" id="GO:0008017">
    <property type="term" value="F:microtubule binding"/>
    <property type="evidence" value="ECO:0007669"/>
    <property type="project" value="InterPro"/>
</dbReference>
<dbReference type="GO" id="GO:0030705">
    <property type="term" value="P:cytoskeleton-dependent intracellular transport"/>
    <property type="evidence" value="ECO:0007669"/>
    <property type="project" value="TreeGrafter"/>
</dbReference>
<dbReference type="GO" id="GO:0051959">
    <property type="term" value="F:dynein light intermediate chain binding"/>
    <property type="evidence" value="ECO:0007669"/>
    <property type="project" value="TreeGrafter"/>
</dbReference>